<dbReference type="InterPro" id="IPR047655">
    <property type="entry name" value="Transpos_IS630-like"/>
</dbReference>
<dbReference type="Pfam" id="PF13592">
    <property type="entry name" value="HTH_33"/>
    <property type="match status" value="1"/>
</dbReference>
<organism evidence="4 5">
    <name type="scientific">Photorhabdus asymbiotica subsp. asymbiotica (strain ATCC 43949 / 3105-77)</name>
    <name type="common">Xenorhabdus luminescens (strain 2)</name>
    <dbReference type="NCBI Taxonomy" id="553480"/>
    <lineage>
        <taxon>Bacteria</taxon>
        <taxon>Pseudomonadati</taxon>
        <taxon>Pseudomonadota</taxon>
        <taxon>Gammaproteobacteria</taxon>
        <taxon>Enterobacterales</taxon>
        <taxon>Morganellaceae</taxon>
        <taxon>Photorhabdus</taxon>
    </lineage>
</organism>
<dbReference type="Pfam" id="PF13551">
    <property type="entry name" value="HTH_29"/>
    <property type="match status" value="1"/>
</dbReference>
<dbReference type="Proteomes" id="UP000002747">
    <property type="component" value="Chromosome"/>
</dbReference>
<dbReference type="eggNOG" id="COG3415">
    <property type="taxonomic scope" value="Bacteria"/>
</dbReference>
<reference evidence="4" key="1">
    <citation type="submission" date="2008-05" db="EMBL/GenBank/DDBJ databases">
        <authorList>
            <person name="Crossman L.C."/>
        </authorList>
    </citation>
    <scope>NUCLEOTIDE SEQUENCE</scope>
    <source>
        <strain evidence="4">ATCC43949</strain>
    </source>
</reference>
<dbReference type="InterPro" id="IPR036397">
    <property type="entry name" value="RNaseH_sf"/>
</dbReference>
<dbReference type="AlphaFoldDB" id="C7BL70"/>
<reference evidence="4 5" key="2">
    <citation type="journal article" date="2009" name="BMC Genomics">
        <title>Comparative genomics of the emerging human pathogen Photorhabdus asymbiotica with the insect pathogen Photorhabdus luminescens.</title>
        <authorList>
            <person name="Wilkinson P."/>
            <person name="Waterfield N.R."/>
            <person name="Crossman L."/>
            <person name="Corton C."/>
            <person name="Sanchez-Contreras M."/>
            <person name="Vlisidou I."/>
            <person name="Barron A."/>
            <person name="Bignell A."/>
            <person name="Clark L."/>
            <person name="Ormond D."/>
            <person name="Mayho M."/>
            <person name="Bason N."/>
            <person name="Smith F."/>
            <person name="Simmonds M."/>
            <person name="Churcher C."/>
            <person name="Harris D."/>
            <person name="Thompson N.R."/>
            <person name="Quail M."/>
            <person name="Parkhill J."/>
            <person name="ffrench-Constant R.H."/>
        </authorList>
    </citation>
    <scope>NUCLEOTIDE SEQUENCE [LARGE SCALE GENOMIC DNA]</scope>
    <source>
        <strain evidence="5">ATCC 43949 / 3105-77</strain>
        <strain evidence="4">ATCC43949</strain>
    </source>
</reference>
<name>C7BL70_PHOAA</name>
<dbReference type="eggNOG" id="COG3335">
    <property type="taxonomic scope" value="Bacteria"/>
</dbReference>
<dbReference type="SUPFAM" id="SSF46689">
    <property type="entry name" value="Homeodomain-like"/>
    <property type="match status" value="1"/>
</dbReference>
<evidence type="ECO:0000313" key="5">
    <source>
        <dbReference type="Proteomes" id="UP000002747"/>
    </source>
</evidence>
<dbReference type="GO" id="GO:0003676">
    <property type="term" value="F:nucleic acid binding"/>
    <property type="evidence" value="ECO:0007669"/>
    <property type="project" value="InterPro"/>
</dbReference>
<feature type="domain" description="Winged helix-turn helix" evidence="2">
    <location>
        <begin position="108"/>
        <end position="164"/>
    </location>
</feature>
<proteinExistence type="predicted"/>
<evidence type="ECO:0000313" key="3">
    <source>
        <dbReference type="EMBL" id="CAQ82956.1"/>
    </source>
</evidence>
<feature type="domain" description="Tc1-like transposase DDE" evidence="1">
    <location>
        <begin position="177"/>
        <end position="316"/>
    </location>
</feature>
<dbReference type="InterPro" id="IPR012337">
    <property type="entry name" value="RNaseH-like_sf"/>
</dbReference>
<dbReference type="Pfam" id="PF13358">
    <property type="entry name" value="DDE_3"/>
    <property type="match status" value="1"/>
</dbReference>
<evidence type="ECO:0000313" key="4">
    <source>
        <dbReference type="EMBL" id="CAQ85745.1"/>
    </source>
</evidence>
<dbReference type="KEGG" id="pay:PAU_00864"/>
<dbReference type="PANTHER" id="PTHR46564:SF1">
    <property type="entry name" value="TRANSPOSASE"/>
    <property type="match status" value="1"/>
</dbReference>
<evidence type="ECO:0000259" key="1">
    <source>
        <dbReference type="Pfam" id="PF13358"/>
    </source>
</evidence>
<dbReference type="PANTHER" id="PTHR46564">
    <property type="entry name" value="TRANSPOSASE"/>
    <property type="match status" value="1"/>
</dbReference>
<sequence length="355" mass="40906">MIFAQMRFRVSVMKIFITDEQKAELEHLHHTCRDKRECDRIKAVLLASEGWSSVMIAQALRLHEMTVNRHISDYLNHRKLKPDNGGSQSHLSETQTKELIAYLTANLLPTTQAVIHLVKEAWNISYTVPGMNKWLHHNGFSYKKPTGVPHKFNAEQQRAFIETYGKLKQEAGDNEPILFIDGVHPTQGTKLAYGWMRKGQKTVVKTTGSRTRLNLMGALNLADISKTVVHEYDRIDSYHIAEFFIALRETYPVSQKVHIILDGAGYHRSELVKDWAYVMNIELHYLPPYSPNLNPIERLWKVMNEQVRNNRYFASAALFRQAIHHFFTEILPELAGSLSRRINDNFQILNPASSS</sequence>
<dbReference type="InterPro" id="IPR025959">
    <property type="entry name" value="Winged_HTH_dom"/>
</dbReference>
<dbReference type="Gene3D" id="3.30.420.10">
    <property type="entry name" value="Ribonuclease H-like superfamily/Ribonuclease H"/>
    <property type="match status" value="1"/>
</dbReference>
<gene>
    <name evidence="4" type="primary">ISPlu8C5</name>
    <name evidence="3" type="synonym">ISPlu8C2</name>
    <name evidence="3" type="ordered locus">PAU_00864</name>
    <name evidence="4" type="ordered locus">PAU_03657</name>
</gene>
<dbReference type="EMBL" id="FM162591">
    <property type="protein sequence ID" value="CAQ82956.1"/>
    <property type="molecule type" value="Genomic_DNA"/>
</dbReference>
<evidence type="ECO:0000259" key="2">
    <source>
        <dbReference type="Pfam" id="PF13592"/>
    </source>
</evidence>
<dbReference type="InterPro" id="IPR009057">
    <property type="entry name" value="Homeodomain-like_sf"/>
</dbReference>
<dbReference type="SUPFAM" id="SSF53098">
    <property type="entry name" value="Ribonuclease H-like"/>
    <property type="match status" value="1"/>
</dbReference>
<dbReference type="KEGG" id="pay:PAU_03657"/>
<accession>C7BL70</accession>
<protein>
    <submittedName>
        <fullName evidence="4">Transposase, IS630 family</fullName>
    </submittedName>
</protein>
<dbReference type="EMBL" id="FM162591">
    <property type="protein sequence ID" value="CAQ85745.1"/>
    <property type="molecule type" value="Genomic_DNA"/>
</dbReference>
<dbReference type="InterPro" id="IPR038717">
    <property type="entry name" value="Tc1-like_DDE_dom"/>
</dbReference>
<dbReference type="NCBIfam" id="NF033545">
    <property type="entry name" value="transpos_IS630"/>
    <property type="match status" value="1"/>
</dbReference>